<feature type="compositionally biased region" description="Basic residues" evidence="3">
    <location>
        <begin position="365"/>
        <end position="382"/>
    </location>
</feature>
<dbReference type="AlphaFoldDB" id="J1ZM71"/>
<reference evidence="5" key="1">
    <citation type="journal article" date="2012" name="J. Bacteriol.">
        <title>Genome Sequence of Streptomyces auratus Strain AGR0001, a Phoslactomycin-Producing Actinomycete.</title>
        <authorList>
            <person name="Han X."/>
            <person name="Li M."/>
            <person name="Ding Z."/>
            <person name="Zhao J."/>
            <person name="Ji K."/>
            <person name="Wen M."/>
            <person name="Lu T."/>
        </authorList>
    </citation>
    <scope>NUCLEOTIDE SEQUENCE [LARGE SCALE GENOMIC DNA]</scope>
    <source>
        <strain evidence="5">AGR0001</strain>
    </source>
</reference>
<dbReference type="Pfam" id="PF00005">
    <property type="entry name" value="ABC_tran"/>
    <property type="match status" value="1"/>
</dbReference>
<feature type="domain" description="ABC transporter" evidence="4">
    <location>
        <begin position="47"/>
        <end position="156"/>
    </location>
</feature>
<feature type="region of interest" description="Disordered" evidence="3">
    <location>
        <begin position="186"/>
        <end position="257"/>
    </location>
</feature>
<dbReference type="STRING" id="1160718.SU9_33263"/>
<feature type="compositionally biased region" description="Low complexity" evidence="3">
    <location>
        <begin position="355"/>
        <end position="364"/>
    </location>
</feature>
<dbReference type="PANTHER" id="PTHR43335">
    <property type="entry name" value="ABC TRANSPORTER, ATP-BINDING PROTEIN"/>
    <property type="match status" value="1"/>
</dbReference>
<dbReference type="Gene3D" id="3.40.50.300">
    <property type="entry name" value="P-loop containing nucleotide triphosphate hydrolases"/>
    <property type="match status" value="1"/>
</dbReference>
<keyword evidence="5" id="KW-0067">ATP-binding</keyword>
<comment type="similarity">
    <text evidence="1">Belongs to the ABC transporter superfamily.</text>
</comment>
<sequence length="435" mass="46240">MTPTTSAADTAPKTYAWEIRGSGLRVRVGRKKMAVDGLDLSLGIGAHGLLGPNGAGKTTLIRTLATVLRPTEGELELLGASVGGMVDHRALRRRIGYLPQDFGYYKRFTVREFVEYMAWLKEVPKADVPAAVQRAVERVGLADRADHRMKTLSGGMVPSRRPAWTRRSDCASASCSRNWAATPVWSSPPTWSRTSRPPAPTWCSSPTAASSSRARRRTWPRRAAPSTRATAPWSAATRRCSTTPVSREAPGERTCPTHRTEALHRPLARHRGPGRQPGDLLSDRRVLVEGHRGVDGPVDLHGIVDPVPADLLVAARGGHGSGVRAARIPLADGRTADDHATAGLAPCGAAGRCDGARAGVGLRPPGRRGRSSGGPRCHHLHAPRLAADLARGGAGPRRSGRVRHGRRAGPALRAHPAGPGRVLPHADGLSSTAAR</sequence>
<dbReference type="InterPro" id="IPR027417">
    <property type="entry name" value="P-loop_NTPase"/>
</dbReference>
<accession>J1ZM71</accession>
<evidence type="ECO:0000259" key="4">
    <source>
        <dbReference type="Pfam" id="PF00005"/>
    </source>
</evidence>
<evidence type="ECO:0000256" key="2">
    <source>
        <dbReference type="ARBA" id="ARBA00022448"/>
    </source>
</evidence>
<proteinExistence type="inferred from homology"/>
<gene>
    <name evidence="5" type="ORF">SU9_33263</name>
</gene>
<comment type="caution">
    <text evidence="5">The sequence shown here is derived from an EMBL/GenBank/DDBJ whole genome shotgun (WGS) entry which is preliminary data.</text>
</comment>
<dbReference type="HOGENOM" id="CLU_629907_0_0_11"/>
<dbReference type="PANTHER" id="PTHR43335:SF2">
    <property type="entry name" value="ABC TRANSPORTER, ATP-BINDING PROTEIN"/>
    <property type="match status" value="1"/>
</dbReference>
<dbReference type="GO" id="GO:0005524">
    <property type="term" value="F:ATP binding"/>
    <property type="evidence" value="ECO:0007669"/>
    <property type="project" value="UniProtKB-KW"/>
</dbReference>
<keyword evidence="2" id="KW-0813">Transport</keyword>
<keyword evidence="5" id="KW-0547">Nucleotide-binding</keyword>
<feature type="region of interest" description="Disordered" evidence="3">
    <location>
        <begin position="355"/>
        <end position="435"/>
    </location>
</feature>
<protein>
    <submittedName>
        <fullName evidence="5">ABC transporter ATP-binding protein</fullName>
    </submittedName>
</protein>
<dbReference type="SUPFAM" id="SSF52540">
    <property type="entry name" value="P-loop containing nucleoside triphosphate hydrolases"/>
    <property type="match status" value="1"/>
</dbReference>
<evidence type="ECO:0000256" key="3">
    <source>
        <dbReference type="SAM" id="MobiDB-lite"/>
    </source>
</evidence>
<dbReference type="eggNOG" id="COG1131">
    <property type="taxonomic scope" value="Bacteria"/>
</dbReference>
<feature type="compositionally biased region" description="Basic residues" evidence="3">
    <location>
        <begin position="398"/>
        <end position="407"/>
    </location>
</feature>
<dbReference type="InterPro" id="IPR003439">
    <property type="entry name" value="ABC_transporter-like_ATP-bd"/>
</dbReference>
<evidence type="ECO:0000313" key="5">
    <source>
        <dbReference type="EMBL" id="EJJ02541.1"/>
    </source>
</evidence>
<dbReference type="GO" id="GO:0016887">
    <property type="term" value="F:ATP hydrolysis activity"/>
    <property type="evidence" value="ECO:0007669"/>
    <property type="project" value="InterPro"/>
</dbReference>
<organism evidence="5">
    <name type="scientific">Streptomyces auratus AGR0001</name>
    <dbReference type="NCBI Taxonomy" id="1160718"/>
    <lineage>
        <taxon>Bacteria</taxon>
        <taxon>Bacillati</taxon>
        <taxon>Actinomycetota</taxon>
        <taxon>Actinomycetes</taxon>
        <taxon>Kitasatosporales</taxon>
        <taxon>Streptomycetaceae</taxon>
        <taxon>Streptomyces</taxon>
    </lineage>
</organism>
<feature type="compositionally biased region" description="Low complexity" evidence="3">
    <location>
        <begin position="186"/>
        <end position="212"/>
    </location>
</feature>
<name>J1ZM71_9ACTN</name>
<dbReference type="EMBL" id="AJGV01000215">
    <property type="protein sequence ID" value="EJJ02541.1"/>
    <property type="molecule type" value="Genomic_DNA"/>
</dbReference>
<feature type="compositionally biased region" description="Low complexity" evidence="3">
    <location>
        <begin position="221"/>
        <end position="239"/>
    </location>
</feature>
<evidence type="ECO:0000256" key="1">
    <source>
        <dbReference type="ARBA" id="ARBA00005417"/>
    </source>
</evidence>